<keyword evidence="1" id="KW-0175">Coiled coil</keyword>
<keyword evidence="3" id="KW-1185">Reference proteome</keyword>
<reference evidence="2" key="2">
    <citation type="submission" date="2022-10" db="EMBL/GenBank/DDBJ databases">
        <authorList>
            <consortium name="ENA_rothamsted_submissions"/>
            <consortium name="culmorum"/>
            <person name="King R."/>
        </authorList>
    </citation>
    <scope>NUCLEOTIDE SEQUENCE</scope>
</reference>
<name>A0A9N9RDG5_9NEOP</name>
<dbReference type="EMBL" id="OU893337">
    <property type="protein sequence ID" value="CAG9794523.1"/>
    <property type="molecule type" value="Genomic_DNA"/>
</dbReference>
<organism evidence="2 3">
    <name type="scientific">Diatraea saccharalis</name>
    <name type="common">sugarcane borer</name>
    <dbReference type="NCBI Taxonomy" id="40085"/>
    <lineage>
        <taxon>Eukaryota</taxon>
        <taxon>Metazoa</taxon>
        <taxon>Ecdysozoa</taxon>
        <taxon>Arthropoda</taxon>
        <taxon>Hexapoda</taxon>
        <taxon>Insecta</taxon>
        <taxon>Pterygota</taxon>
        <taxon>Neoptera</taxon>
        <taxon>Endopterygota</taxon>
        <taxon>Lepidoptera</taxon>
        <taxon>Glossata</taxon>
        <taxon>Ditrysia</taxon>
        <taxon>Pyraloidea</taxon>
        <taxon>Crambidae</taxon>
        <taxon>Crambinae</taxon>
        <taxon>Diatraea</taxon>
    </lineage>
</organism>
<evidence type="ECO:0000256" key="1">
    <source>
        <dbReference type="SAM" id="Coils"/>
    </source>
</evidence>
<accession>A0A9N9RDG5</accession>
<reference evidence="2" key="1">
    <citation type="submission" date="2021-12" db="EMBL/GenBank/DDBJ databases">
        <authorList>
            <person name="King R."/>
        </authorList>
    </citation>
    <scope>NUCLEOTIDE SEQUENCE</scope>
</reference>
<evidence type="ECO:0000313" key="3">
    <source>
        <dbReference type="Proteomes" id="UP001153714"/>
    </source>
</evidence>
<proteinExistence type="predicted"/>
<dbReference type="Proteomes" id="UP001153714">
    <property type="component" value="Chromosome 6"/>
</dbReference>
<protein>
    <submittedName>
        <fullName evidence="2">Uncharacterized protein</fullName>
    </submittedName>
</protein>
<dbReference type="AlphaFoldDB" id="A0A9N9RDG5"/>
<dbReference type="OrthoDB" id="10067602at2759"/>
<feature type="coiled-coil region" evidence="1">
    <location>
        <begin position="103"/>
        <end position="138"/>
    </location>
</feature>
<gene>
    <name evidence="2" type="ORF">DIATSA_LOCUS11889</name>
</gene>
<evidence type="ECO:0000313" key="2">
    <source>
        <dbReference type="EMBL" id="CAG9794523.1"/>
    </source>
</evidence>
<sequence length="282" mass="32561">MKILISGRASRSEDVDQKLREINPSKTSAIDVTKEAPKEKQVEETKDKKQVIEIFVYDEDDNEIPYEFYGEPKITEEEMLGEGEDAPVDTTETDDQDLETKSEEDIAAKVAKFVAEVNELKEERIEDMERTFDQIAATVNRFKSANYDLGYQKFHYEFVGHYLQAKPEEVEMVRQILQTFLDENMDVIVPELEEVEEEEQPIPDIVMVYSVPGIGPEVDSDIIHEFVEYALDVSKVQADMFMPRNIRHFMCPPLEKYEEYKYEIPAPRAPKEEVATGGIITD</sequence>